<evidence type="ECO:0000313" key="2">
    <source>
        <dbReference type="Proteomes" id="UP000623467"/>
    </source>
</evidence>
<dbReference type="Proteomes" id="UP000623467">
    <property type="component" value="Unassembled WGS sequence"/>
</dbReference>
<dbReference type="EMBL" id="JACAZH010000035">
    <property type="protein sequence ID" value="KAF7337194.1"/>
    <property type="molecule type" value="Genomic_DNA"/>
</dbReference>
<organism evidence="1 2">
    <name type="scientific">Mycena sanguinolenta</name>
    <dbReference type="NCBI Taxonomy" id="230812"/>
    <lineage>
        <taxon>Eukaryota</taxon>
        <taxon>Fungi</taxon>
        <taxon>Dikarya</taxon>
        <taxon>Basidiomycota</taxon>
        <taxon>Agaricomycotina</taxon>
        <taxon>Agaricomycetes</taxon>
        <taxon>Agaricomycetidae</taxon>
        <taxon>Agaricales</taxon>
        <taxon>Marasmiineae</taxon>
        <taxon>Mycenaceae</taxon>
        <taxon>Mycena</taxon>
    </lineage>
</organism>
<name>A0A8H7CGV2_9AGAR</name>
<sequence>MGDLDLTKEICLDGQSSVVGRQSRGAGVRRMYSANLVVRESERRVTVAMYQGEDAEEGWRRDRAAYESIRHPNILQLYGLVNTKELCAMIFHDELIPYAQFRRRFEHSQILTAYIWGYCRTEWNEAVNYYASILRKSVLAALRSTGAIWRTLHIVRRWVTTCKPCPKHAILSCFRLV</sequence>
<dbReference type="AlphaFoldDB" id="A0A8H7CGV2"/>
<evidence type="ECO:0008006" key="3">
    <source>
        <dbReference type="Google" id="ProtNLM"/>
    </source>
</evidence>
<protein>
    <recommendedName>
        <fullName evidence="3">Protein kinase domain-containing protein</fullName>
    </recommendedName>
</protein>
<proteinExistence type="predicted"/>
<comment type="caution">
    <text evidence="1">The sequence shown here is derived from an EMBL/GenBank/DDBJ whole genome shotgun (WGS) entry which is preliminary data.</text>
</comment>
<dbReference type="OrthoDB" id="3038000at2759"/>
<reference evidence="1" key="1">
    <citation type="submission" date="2020-05" db="EMBL/GenBank/DDBJ databases">
        <title>Mycena genomes resolve the evolution of fungal bioluminescence.</title>
        <authorList>
            <person name="Tsai I.J."/>
        </authorList>
    </citation>
    <scope>NUCLEOTIDE SEQUENCE</scope>
    <source>
        <strain evidence="1">160909Yilan</strain>
    </source>
</reference>
<keyword evidence="2" id="KW-1185">Reference proteome</keyword>
<evidence type="ECO:0000313" key="1">
    <source>
        <dbReference type="EMBL" id="KAF7337194.1"/>
    </source>
</evidence>
<gene>
    <name evidence="1" type="ORF">MSAN_02271700</name>
</gene>
<accession>A0A8H7CGV2</accession>